<evidence type="ECO:0000313" key="17">
    <source>
        <dbReference type="EMBL" id="MBO8427745.1"/>
    </source>
</evidence>
<evidence type="ECO:0000256" key="15">
    <source>
        <dbReference type="ARBA" id="ARBA00040883"/>
    </source>
</evidence>
<reference evidence="17" key="1">
    <citation type="submission" date="2020-10" db="EMBL/GenBank/DDBJ databases">
        <authorList>
            <person name="Gilroy R."/>
        </authorList>
    </citation>
    <scope>NUCLEOTIDE SEQUENCE</scope>
    <source>
        <strain evidence="17">11159</strain>
    </source>
</reference>
<evidence type="ECO:0000256" key="8">
    <source>
        <dbReference type="ARBA" id="ARBA00022679"/>
    </source>
</evidence>
<feature type="binding site" evidence="16">
    <location>
        <begin position="102"/>
        <end position="105"/>
    </location>
    <ligand>
        <name>substrate</name>
    </ligand>
</feature>
<sequence>MILVCDLGNTMIKFGVYDGDNLLNNFSLKTDKNKSSDEYGVLLYTLLKNCPIDGAIISSVVPSLTKSLSEAIKKVTDVNSLIVSKNIKTKMPIKIDNPNELGSDMLIGAVGASKLYKNSILVVDLGTASKIYVIDKNSNFIGGIISSGLMTSLKALVNSTSLLLEVPLVFPKKVIGKNTKDCIQSGLLNSVVFEILGFSKDFENELGYPLKKIITGGFCRLFKEKLIDFEVIENLNLFGLKEIYRMNQYEK</sequence>
<evidence type="ECO:0000256" key="6">
    <source>
        <dbReference type="ARBA" id="ARBA00012102"/>
    </source>
</evidence>
<dbReference type="GO" id="GO:0005737">
    <property type="term" value="C:cytoplasm"/>
    <property type="evidence" value="ECO:0007669"/>
    <property type="project" value="UniProtKB-SubCell"/>
</dbReference>
<dbReference type="InterPro" id="IPR043129">
    <property type="entry name" value="ATPase_NBD"/>
</dbReference>
<keyword evidence="7 16" id="KW-0963">Cytoplasm</keyword>
<comment type="pathway">
    <text evidence="4 16">Cofactor biosynthesis; coenzyme A biosynthesis; CoA from (R)-pantothenate: step 1/5.</text>
</comment>
<keyword evidence="12 16" id="KW-0630">Potassium</keyword>
<dbReference type="SUPFAM" id="SSF53067">
    <property type="entry name" value="Actin-like ATPase domain"/>
    <property type="match status" value="2"/>
</dbReference>
<dbReference type="HAMAP" id="MF_01274">
    <property type="entry name" value="Pantothen_kinase_3"/>
    <property type="match status" value="1"/>
</dbReference>
<evidence type="ECO:0000256" key="2">
    <source>
        <dbReference type="ARBA" id="ARBA00001958"/>
    </source>
</evidence>
<comment type="similarity">
    <text evidence="14 16">Belongs to the type III pantothenate kinase family.</text>
</comment>
<dbReference type="Pfam" id="PF03309">
    <property type="entry name" value="Pan_kinase"/>
    <property type="match status" value="1"/>
</dbReference>
<accession>A0A9D9GUI7</accession>
<evidence type="ECO:0000256" key="12">
    <source>
        <dbReference type="ARBA" id="ARBA00022958"/>
    </source>
</evidence>
<evidence type="ECO:0000256" key="5">
    <source>
        <dbReference type="ARBA" id="ARBA00011738"/>
    </source>
</evidence>
<dbReference type="GO" id="GO:0005524">
    <property type="term" value="F:ATP binding"/>
    <property type="evidence" value="ECO:0007669"/>
    <property type="project" value="UniProtKB-UniRule"/>
</dbReference>
<dbReference type="Gene3D" id="3.30.420.40">
    <property type="match status" value="2"/>
</dbReference>
<evidence type="ECO:0000256" key="13">
    <source>
        <dbReference type="ARBA" id="ARBA00022993"/>
    </source>
</evidence>
<keyword evidence="13 16" id="KW-0173">Coenzyme A biosynthesis</keyword>
<dbReference type="EC" id="2.7.1.33" evidence="6 16"/>
<comment type="catalytic activity">
    <reaction evidence="1 16">
        <text>(R)-pantothenate + ATP = (R)-4'-phosphopantothenate + ADP + H(+)</text>
        <dbReference type="Rhea" id="RHEA:16373"/>
        <dbReference type="ChEBI" id="CHEBI:10986"/>
        <dbReference type="ChEBI" id="CHEBI:15378"/>
        <dbReference type="ChEBI" id="CHEBI:29032"/>
        <dbReference type="ChEBI" id="CHEBI:30616"/>
        <dbReference type="ChEBI" id="CHEBI:456216"/>
        <dbReference type="EC" id="2.7.1.33"/>
    </reaction>
</comment>
<feature type="binding site" evidence="16">
    <location>
        <position position="127"/>
    </location>
    <ligand>
        <name>ATP</name>
        <dbReference type="ChEBI" id="CHEBI:30616"/>
    </ligand>
</feature>
<evidence type="ECO:0000256" key="3">
    <source>
        <dbReference type="ARBA" id="ARBA00004496"/>
    </source>
</evidence>
<evidence type="ECO:0000256" key="4">
    <source>
        <dbReference type="ARBA" id="ARBA00005225"/>
    </source>
</evidence>
<evidence type="ECO:0000256" key="16">
    <source>
        <dbReference type="HAMAP-Rule" id="MF_01274"/>
    </source>
</evidence>
<comment type="subcellular location">
    <subcellularLocation>
        <location evidence="3 16">Cytoplasm</location>
    </subcellularLocation>
</comment>
<evidence type="ECO:0000313" key="18">
    <source>
        <dbReference type="Proteomes" id="UP000823613"/>
    </source>
</evidence>
<dbReference type="NCBIfam" id="TIGR00671">
    <property type="entry name" value="baf"/>
    <property type="match status" value="1"/>
</dbReference>
<feature type="binding site" evidence="16">
    <location>
        <position position="124"/>
    </location>
    <ligand>
        <name>K(+)</name>
        <dbReference type="ChEBI" id="CHEBI:29103"/>
    </ligand>
</feature>
<comment type="caution">
    <text evidence="16">Lacks conserved residue(s) required for the propagation of feature annotation.</text>
</comment>
<dbReference type="AlphaFoldDB" id="A0A9D9GUI7"/>
<comment type="function">
    <text evidence="16">Catalyzes the phosphorylation of pantothenate (Pan), the first step in CoA biosynthesis.</text>
</comment>
<name>A0A9D9GUI7_9BACL</name>
<organism evidence="17 18">
    <name type="scientific">Candidatus Onthovivens merdipullorum</name>
    <dbReference type="NCBI Taxonomy" id="2840889"/>
    <lineage>
        <taxon>Bacteria</taxon>
        <taxon>Bacillati</taxon>
        <taxon>Bacillota</taxon>
        <taxon>Bacilli</taxon>
        <taxon>Bacillales</taxon>
        <taxon>Candidatus Onthovivens</taxon>
    </lineage>
</organism>
<comment type="caution">
    <text evidence="17">The sequence shown here is derived from an EMBL/GenBank/DDBJ whole genome shotgun (WGS) entry which is preliminary data.</text>
</comment>
<gene>
    <name evidence="16" type="primary">coaX</name>
    <name evidence="17" type="ORF">IAC58_04235</name>
</gene>
<evidence type="ECO:0000256" key="11">
    <source>
        <dbReference type="ARBA" id="ARBA00022840"/>
    </source>
</evidence>
<dbReference type="InterPro" id="IPR004619">
    <property type="entry name" value="Type_III_PanK"/>
</dbReference>
<dbReference type="PANTHER" id="PTHR34265:SF1">
    <property type="entry name" value="TYPE III PANTOTHENATE KINASE"/>
    <property type="match status" value="1"/>
</dbReference>
<proteinExistence type="inferred from homology"/>
<feature type="binding site" evidence="16">
    <location>
        <begin position="6"/>
        <end position="13"/>
    </location>
    <ligand>
        <name>ATP</name>
        <dbReference type="ChEBI" id="CHEBI:30616"/>
    </ligand>
</feature>
<dbReference type="CDD" id="cd24015">
    <property type="entry name" value="ASKHA_NBD_PanK-III"/>
    <property type="match status" value="1"/>
</dbReference>
<dbReference type="GO" id="GO:0015937">
    <property type="term" value="P:coenzyme A biosynthetic process"/>
    <property type="evidence" value="ECO:0007669"/>
    <property type="project" value="UniProtKB-UniRule"/>
</dbReference>
<keyword evidence="11 16" id="KW-0067">ATP-binding</keyword>
<feature type="binding site" evidence="16">
    <location>
        <position position="179"/>
    </location>
    <ligand>
        <name>substrate</name>
    </ligand>
</feature>
<dbReference type="EMBL" id="JADIMY010000086">
    <property type="protein sequence ID" value="MBO8427745.1"/>
    <property type="molecule type" value="Genomic_DNA"/>
</dbReference>
<comment type="cofactor">
    <cofactor evidence="16">
        <name>NH4(+)</name>
        <dbReference type="ChEBI" id="CHEBI:28938"/>
    </cofactor>
    <cofactor evidence="16">
        <name>K(+)</name>
        <dbReference type="ChEBI" id="CHEBI:29103"/>
    </cofactor>
    <text evidence="16">A monovalent cation. Ammonium or potassium.</text>
</comment>
<protein>
    <recommendedName>
        <fullName evidence="15 16">Type III pantothenate kinase</fullName>
        <ecNumber evidence="6 16">2.7.1.33</ecNumber>
    </recommendedName>
    <alternativeName>
        <fullName evidence="16">PanK-III</fullName>
    </alternativeName>
    <alternativeName>
        <fullName evidence="16">Pantothenic acid kinase</fullName>
    </alternativeName>
</protein>
<dbReference type="GO" id="GO:0004594">
    <property type="term" value="F:pantothenate kinase activity"/>
    <property type="evidence" value="ECO:0007669"/>
    <property type="project" value="UniProtKB-UniRule"/>
</dbReference>
<evidence type="ECO:0000256" key="10">
    <source>
        <dbReference type="ARBA" id="ARBA00022777"/>
    </source>
</evidence>
<dbReference type="PANTHER" id="PTHR34265">
    <property type="entry name" value="TYPE III PANTOTHENATE KINASE"/>
    <property type="match status" value="1"/>
</dbReference>
<evidence type="ECO:0000256" key="1">
    <source>
        <dbReference type="ARBA" id="ARBA00001206"/>
    </source>
</evidence>
<comment type="subunit">
    <text evidence="5 16">Homodimer.</text>
</comment>
<keyword evidence="9 16" id="KW-0547">Nucleotide-binding</keyword>
<evidence type="ECO:0000256" key="14">
    <source>
        <dbReference type="ARBA" id="ARBA00038036"/>
    </source>
</evidence>
<evidence type="ECO:0000256" key="9">
    <source>
        <dbReference type="ARBA" id="ARBA00022741"/>
    </source>
</evidence>
<dbReference type="GO" id="GO:0046872">
    <property type="term" value="F:metal ion binding"/>
    <property type="evidence" value="ECO:0007669"/>
    <property type="project" value="UniProtKB-KW"/>
</dbReference>
<comment type="cofactor">
    <cofactor evidence="2">
        <name>K(+)</name>
        <dbReference type="ChEBI" id="CHEBI:29103"/>
    </cofactor>
</comment>
<dbReference type="Proteomes" id="UP000823613">
    <property type="component" value="Unassembled WGS sequence"/>
</dbReference>
<reference evidence="17" key="2">
    <citation type="journal article" date="2021" name="PeerJ">
        <title>Extensive microbial diversity within the chicken gut microbiome revealed by metagenomics and culture.</title>
        <authorList>
            <person name="Gilroy R."/>
            <person name="Ravi A."/>
            <person name="Getino M."/>
            <person name="Pursley I."/>
            <person name="Horton D.L."/>
            <person name="Alikhan N.F."/>
            <person name="Baker D."/>
            <person name="Gharbi K."/>
            <person name="Hall N."/>
            <person name="Watson M."/>
            <person name="Adriaenssens E.M."/>
            <person name="Foster-Nyarko E."/>
            <person name="Jarju S."/>
            <person name="Secka A."/>
            <person name="Antonio M."/>
            <person name="Oren A."/>
            <person name="Chaudhuri R.R."/>
            <person name="La Ragione R."/>
            <person name="Hildebrand F."/>
            <person name="Pallen M.J."/>
        </authorList>
    </citation>
    <scope>NUCLEOTIDE SEQUENCE</scope>
    <source>
        <strain evidence="17">11159</strain>
    </source>
</reference>
<keyword evidence="10 16" id="KW-0418">Kinase</keyword>
<feature type="active site" description="Proton acceptor" evidence="16">
    <location>
        <position position="104"/>
    </location>
</feature>
<keyword evidence="8 16" id="KW-0808">Transferase</keyword>
<keyword evidence="16" id="KW-0479">Metal-binding</keyword>
<evidence type="ECO:0000256" key="7">
    <source>
        <dbReference type="ARBA" id="ARBA00022490"/>
    </source>
</evidence>